<dbReference type="GO" id="GO:0008757">
    <property type="term" value="F:S-adenosylmethionine-dependent methyltransferase activity"/>
    <property type="evidence" value="ECO:0007669"/>
    <property type="project" value="InterPro"/>
</dbReference>
<protein>
    <submittedName>
        <fullName evidence="2">Methyltransferase domain-containing protein</fullName>
    </submittedName>
</protein>
<sequence length="259" mass="28862">MPINFNDPGNQRIYAGRNADDSWTGFMRETVGVANRRVADIGCGGGIYSRALLGMGAASVVGVDYSEAMLQGAAENCAGMDGISLVYGNAYCTDLCEGEFDMVLERALIHHLGDLDACFKEAGRVLKPGGELIVQDRTPEDCLLPGDSRHIRGYFFEKYPRLIQAETARRHSSSKVRQALERNGFHLKKTVSLWETRRIYDDIGGLSEDLRARTGRSLLFELNDEELSELIAYIIRKLPKSTAPIVEQDRWTVWVAVKK</sequence>
<dbReference type="Gene3D" id="3.40.50.150">
    <property type="entry name" value="Vaccinia Virus protein VP39"/>
    <property type="match status" value="1"/>
</dbReference>
<evidence type="ECO:0000259" key="1">
    <source>
        <dbReference type="Pfam" id="PF08241"/>
    </source>
</evidence>
<comment type="caution">
    <text evidence="2">The sequence shown here is derived from an EMBL/GenBank/DDBJ whole genome shotgun (WGS) entry which is preliminary data.</text>
</comment>
<dbReference type="RefSeq" id="WP_155620514.1">
    <property type="nucleotide sequence ID" value="NZ_WNZZ01000014.1"/>
</dbReference>
<dbReference type="SUPFAM" id="SSF53335">
    <property type="entry name" value="S-adenosyl-L-methionine-dependent methyltransferases"/>
    <property type="match status" value="1"/>
</dbReference>
<dbReference type="Proteomes" id="UP000442469">
    <property type="component" value="Unassembled WGS sequence"/>
</dbReference>
<keyword evidence="2" id="KW-0808">Transferase</keyword>
<reference evidence="2 3" key="1">
    <citation type="submission" date="2019-11" db="EMBL/GenBank/DDBJ databases">
        <title>Draft genome sequences of five Paenibacillus species of dairy origin.</title>
        <authorList>
            <person name="Olajide A.M."/>
            <person name="Chen S."/>
            <person name="Lapointe G."/>
        </authorList>
    </citation>
    <scope>NUCLEOTIDE SEQUENCE [LARGE SCALE GENOMIC DNA]</scope>
    <source>
        <strain evidence="2 3">3CT49</strain>
    </source>
</reference>
<dbReference type="Pfam" id="PF08241">
    <property type="entry name" value="Methyltransf_11"/>
    <property type="match status" value="1"/>
</dbReference>
<name>A0A6N8EXH5_PAEMA</name>
<proteinExistence type="predicted"/>
<evidence type="ECO:0000313" key="2">
    <source>
        <dbReference type="EMBL" id="MUG24324.1"/>
    </source>
</evidence>
<dbReference type="InterPro" id="IPR013216">
    <property type="entry name" value="Methyltransf_11"/>
</dbReference>
<dbReference type="InterPro" id="IPR029063">
    <property type="entry name" value="SAM-dependent_MTases_sf"/>
</dbReference>
<dbReference type="CDD" id="cd02440">
    <property type="entry name" value="AdoMet_MTases"/>
    <property type="match status" value="1"/>
</dbReference>
<dbReference type="PANTHER" id="PTHR43591">
    <property type="entry name" value="METHYLTRANSFERASE"/>
    <property type="match status" value="1"/>
</dbReference>
<dbReference type="EMBL" id="WNZZ01000014">
    <property type="protein sequence ID" value="MUG24324.1"/>
    <property type="molecule type" value="Genomic_DNA"/>
</dbReference>
<organism evidence="2 3">
    <name type="scientific">Paenibacillus macerans</name>
    <name type="common">Bacillus macerans</name>
    <dbReference type="NCBI Taxonomy" id="44252"/>
    <lineage>
        <taxon>Bacteria</taxon>
        <taxon>Bacillati</taxon>
        <taxon>Bacillota</taxon>
        <taxon>Bacilli</taxon>
        <taxon>Bacillales</taxon>
        <taxon>Paenibacillaceae</taxon>
        <taxon>Paenibacillus</taxon>
    </lineage>
</organism>
<accession>A0A6N8EXH5</accession>
<feature type="domain" description="Methyltransferase type 11" evidence="1">
    <location>
        <begin position="40"/>
        <end position="134"/>
    </location>
</feature>
<dbReference type="GO" id="GO:0032259">
    <property type="term" value="P:methylation"/>
    <property type="evidence" value="ECO:0007669"/>
    <property type="project" value="UniProtKB-KW"/>
</dbReference>
<evidence type="ECO:0000313" key="3">
    <source>
        <dbReference type="Proteomes" id="UP000442469"/>
    </source>
</evidence>
<keyword evidence="2" id="KW-0489">Methyltransferase</keyword>
<dbReference type="AlphaFoldDB" id="A0A6N8EXH5"/>
<gene>
    <name evidence="2" type="ORF">GNQ08_18245</name>
</gene>
<dbReference type="PANTHER" id="PTHR43591:SF24">
    <property type="entry name" value="2-METHOXY-6-POLYPRENYL-1,4-BENZOQUINOL METHYLASE, MITOCHONDRIAL"/>
    <property type="match status" value="1"/>
</dbReference>